<feature type="chain" id="PRO_5013552337" description="C2H2-type domain-containing protein" evidence="1">
    <location>
        <begin position="18"/>
        <end position="55"/>
    </location>
</feature>
<protein>
    <recommendedName>
        <fullName evidence="2">C2H2-type domain-containing protein</fullName>
    </recommendedName>
</protein>
<dbReference type="EMBL" id="KZ303496">
    <property type="protein sequence ID" value="PIA16964.1"/>
    <property type="molecule type" value="Genomic_DNA"/>
</dbReference>
<keyword evidence="4" id="KW-1185">Reference proteome</keyword>
<dbReference type="Proteomes" id="UP000242474">
    <property type="component" value="Unassembled WGS sequence"/>
</dbReference>
<dbReference type="PROSITE" id="PS00028">
    <property type="entry name" value="ZINC_FINGER_C2H2_1"/>
    <property type="match status" value="1"/>
</dbReference>
<proteinExistence type="predicted"/>
<sequence>MALLAGIRLHIVSKASACCSSVWKCSVCGVCFENESQVREHFASEHMFAPLDEVC</sequence>
<feature type="domain" description="C2H2-type" evidence="2">
    <location>
        <begin position="25"/>
        <end position="46"/>
    </location>
</feature>
<gene>
    <name evidence="3" type="ORF">COEREDRAFT_80703</name>
</gene>
<keyword evidence="1" id="KW-0732">Signal</keyword>
<organism evidence="3 4">
    <name type="scientific">Coemansia reversa (strain ATCC 12441 / NRRL 1564)</name>
    <dbReference type="NCBI Taxonomy" id="763665"/>
    <lineage>
        <taxon>Eukaryota</taxon>
        <taxon>Fungi</taxon>
        <taxon>Fungi incertae sedis</taxon>
        <taxon>Zoopagomycota</taxon>
        <taxon>Kickxellomycotina</taxon>
        <taxon>Kickxellomycetes</taxon>
        <taxon>Kickxellales</taxon>
        <taxon>Kickxellaceae</taxon>
        <taxon>Coemansia</taxon>
    </lineage>
</organism>
<reference evidence="3 4" key="1">
    <citation type="journal article" date="2015" name="Genome Biol. Evol.">
        <title>Phylogenomic analyses indicate that early fungi evolved digesting cell walls of algal ancestors of land plants.</title>
        <authorList>
            <person name="Chang Y."/>
            <person name="Wang S."/>
            <person name="Sekimoto S."/>
            <person name="Aerts A.L."/>
            <person name="Choi C."/>
            <person name="Clum A."/>
            <person name="LaButti K.M."/>
            <person name="Lindquist E.A."/>
            <person name="Yee Ngan C."/>
            <person name="Ohm R.A."/>
            <person name="Salamov A.A."/>
            <person name="Grigoriev I.V."/>
            <person name="Spatafora J.W."/>
            <person name="Berbee M.L."/>
        </authorList>
    </citation>
    <scope>NUCLEOTIDE SEQUENCE [LARGE SCALE GENOMIC DNA]</scope>
    <source>
        <strain evidence="3 4">NRRL 1564</strain>
    </source>
</reference>
<dbReference type="InterPro" id="IPR013087">
    <property type="entry name" value="Znf_C2H2_type"/>
</dbReference>
<evidence type="ECO:0000256" key="1">
    <source>
        <dbReference type="SAM" id="SignalP"/>
    </source>
</evidence>
<dbReference type="AlphaFoldDB" id="A0A2G5BD66"/>
<evidence type="ECO:0000259" key="2">
    <source>
        <dbReference type="PROSITE" id="PS00028"/>
    </source>
</evidence>
<name>A0A2G5BD66_COERN</name>
<accession>A0A2G5BD66</accession>
<feature type="signal peptide" evidence="1">
    <location>
        <begin position="1"/>
        <end position="17"/>
    </location>
</feature>
<dbReference type="OrthoDB" id="10348522at2759"/>
<evidence type="ECO:0000313" key="3">
    <source>
        <dbReference type="EMBL" id="PIA16964.1"/>
    </source>
</evidence>
<evidence type="ECO:0000313" key="4">
    <source>
        <dbReference type="Proteomes" id="UP000242474"/>
    </source>
</evidence>